<evidence type="ECO:0000313" key="1">
    <source>
        <dbReference type="EMBL" id="KAJ7995083.1"/>
    </source>
</evidence>
<dbReference type="EMBL" id="CM055749">
    <property type="protein sequence ID" value="KAJ7995083.1"/>
    <property type="molecule type" value="Genomic_DNA"/>
</dbReference>
<organism evidence="1 2">
    <name type="scientific">Dallia pectoralis</name>
    <name type="common">Alaska blackfish</name>
    <dbReference type="NCBI Taxonomy" id="75939"/>
    <lineage>
        <taxon>Eukaryota</taxon>
        <taxon>Metazoa</taxon>
        <taxon>Chordata</taxon>
        <taxon>Craniata</taxon>
        <taxon>Vertebrata</taxon>
        <taxon>Euteleostomi</taxon>
        <taxon>Actinopterygii</taxon>
        <taxon>Neopterygii</taxon>
        <taxon>Teleostei</taxon>
        <taxon>Protacanthopterygii</taxon>
        <taxon>Esociformes</taxon>
        <taxon>Umbridae</taxon>
        <taxon>Dallia</taxon>
    </lineage>
</organism>
<name>A0ACC2FUR2_DALPE</name>
<comment type="caution">
    <text evidence="1">The sequence shown here is derived from an EMBL/GenBank/DDBJ whole genome shotgun (WGS) entry which is preliminary data.</text>
</comment>
<gene>
    <name evidence="1" type="ORF">DPEC_G00256240</name>
</gene>
<accession>A0ACC2FUR2</accession>
<keyword evidence="2" id="KW-1185">Reference proteome</keyword>
<reference evidence="1" key="1">
    <citation type="submission" date="2021-05" db="EMBL/GenBank/DDBJ databases">
        <authorList>
            <person name="Pan Q."/>
            <person name="Jouanno E."/>
            <person name="Zahm M."/>
            <person name="Klopp C."/>
            <person name="Cabau C."/>
            <person name="Louis A."/>
            <person name="Berthelot C."/>
            <person name="Parey E."/>
            <person name="Roest Crollius H."/>
            <person name="Montfort J."/>
            <person name="Robinson-Rechavi M."/>
            <person name="Bouchez O."/>
            <person name="Lampietro C."/>
            <person name="Lopez Roques C."/>
            <person name="Donnadieu C."/>
            <person name="Postlethwait J."/>
            <person name="Bobe J."/>
            <person name="Dillon D."/>
            <person name="Chandos A."/>
            <person name="von Hippel F."/>
            <person name="Guiguen Y."/>
        </authorList>
    </citation>
    <scope>NUCLEOTIDE SEQUENCE</scope>
    <source>
        <strain evidence="1">YG-Jan2019</strain>
    </source>
</reference>
<dbReference type="Proteomes" id="UP001157502">
    <property type="component" value="Chromosome 22"/>
</dbReference>
<evidence type="ECO:0000313" key="2">
    <source>
        <dbReference type="Proteomes" id="UP001157502"/>
    </source>
</evidence>
<protein>
    <submittedName>
        <fullName evidence="1">Uncharacterized protein</fullName>
    </submittedName>
</protein>
<proteinExistence type="predicted"/>
<sequence length="91" mass="10148">MQRRHCPLLHPLNRQIPDRLLHPGVHLKLLEVGGRESKIDIPIAVGWLFSNSLMARFNMKGKGTKGKTALEKTKVYIAIQDGVMTCDAADT</sequence>